<evidence type="ECO:0000256" key="3">
    <source>
        <dbReference type="ARBA" id="ARBA00012891"/>
    </source>
</evidence>
<dbReference type="InterPro" id="IPR035447">
    <property type="entry name" value="DNA_topo_I_N_sf"/>
</dbReference>
<comment type="catalytic activity">
    <reaction evidence="1">
        <text>ATP-independent breakage of single-stranded DNA, followed by passage and rejoining.</text>
        <dbReference type="EC" id="5.6.2.1"/>
    </reaction>
</comment>
<comment type="similarity">
    <text evidence="2">Belongs to the type IB topoisomerase family.</text>
</comment>
<gene>
    <name evidence="9" type="ORF">D7Z94_21150</name>
</gene>
<comment type="caution">
    <text evidence="9">The sequence shown here is derived from an EMBL/GenBank/DDBJ whole genome shotgun (WGS) entry which is preliminary data.</text>
</comment>
<sequence>MRNLKHETIAQLLQQPETAIELLDLIYVSDEHLSINRLLNESKFEYLTEDGVYLEQEDQLERIKSLVIPPAWQDVKITHLPNGHLQAVGKDAKSRKQYRYHPMWTKIRNQTKFYKMAAFGKVLPKIRKKVERDLNQDGWPKSKVLALIVKLMEETHIRIGSEQYARRNKTYGLSTLRTRHVNIHKDRLKFEFVGKKGKKHKISIRNKKLLHLVSKCEEIPGWELFQYYDKDGEKHSVDSGMVNSYIHNISGELFSAKDFRTWAASVVFFDTLLDLDPTEDEKQIHKNTLIGFDAAAEALGNTRNVCRKSYVHPLVVKKYEEGSLSEQFMQVERIEKEKPFMSPSEEVLLQLYGTYKPLEI</sequence>
<dbReference type="PRINTS" id="PR00416">
    <property type="entry name" value="EUTPISMRASEI"/>
</dbReference>
<dbReference type="InterPro" id="IPR014711">
    <property type="entry name" value="TopoI_cat_a-hlx-sub_euk"/>
</dbReference>
<dbReference type="Gene3D" id="3.90.15.10">
    <property type="entry name" value="Topoisomerase I, Chain A, domain 3"/>
    <property type="match status" value="1"/>
</dbReference>
<dbReference type="InterPro" id="IPR049331">
    <property type="entry name" value="Top1B_N_bact"/>
</dbReference>
<dbReference type="Pfam" id="PF01028">
    <property type="entry name" value="Topoisom_I"/>
    <property type="match status" value="1"/>
</dbReference>
<dbReference type="Gene3D" id="1.10.132.120">
    <property type="match status" value="1"/>
</dbReference>
<dbReference type="InterPro" id="IPR013500">
    <property type="entry name" value="TopoI_cat_euk"/>
</dbReference>
<protein>
    <recommendedName>
        <fullName evidence="3">DNA topoisomerase</fullName>
        <ecNumber evidence="3">5.6.2.1</ecNumber>
    </recommendedName>
</protein>
<proteinExistence type="inferred from homology"/>
<evidence type="ECO:0000313" key="9">
    <source>
        <dbReference type="EMBL" id="RKN78704.1"/>
    </source>
</evidence>
<keyword evidence="5" id="KW-0238">DNA-binding</keyword>
<evidence type="ECO:0000256" key="4">
    <source>
        <dbReference type="ARBA" id="ARBA00023029"/>
    </source>
</evidence>
<dbReference type="Gene3D" id="3.30.66.10">
    <property type="entry name" value="DNA topoisomerase I domain"/>
    <property type="match status" value="1"/>
</dbReference>
<dbReference type="GO" id="GO:0003677">
    <property type="term" value="F:DNA binding"/>
    <property type="evidence" value="ECO:0007669"/>
    <property type="project" value="UniProtKB-KW"/>
</dbReference>
<dbReference type="InterPro" id="IPR011010">
    <property type="entry name" value="DNA_brk_join_enz"/>
</dbReference>
<evidence type="ECO:0000313" key="10">
    <source>
        <dbReference type="Proteomes" id="UP000276603"/>
    </source>
</evidence>
<dbReference type="GO" id="GO:0003917">
    <property type="term" value="F:DNA topoisomerase type I (single strand cut, ATP-independent) activity"/>
    <property type="evidence" value="ECO:0007669"/>
    <property type="project" value="UniProtKB-EC"/>
</dbReference>
<dbReference type="SUPFAM" id="SSF55869">
    <property type="entry name" value="DNA topoisomerase I domain"/>
    <property type="match status" value="1"/>
</dbReference>
<keyword evidence="10" id="KW-1185">Reference proteome</keyword>
<dbReference type="Pfam" id="PF21338">
    <property type="entry name" value="Top1B_N_bact"/>
    <property type="match status" value="1"/>
</dbReference>
<feature type="domain" description="DNA topoisomerase I catalytic core eukaryotic-type" evidence="7">
    <location>
        <begin position="107"/>
        <end position="335"/>
    </location>
</feature>
<dbReference type="SUPFAM" id="SSF56349">
    <property type="entry name" value="DNA breaking-rejoining enzymes"/>
    <property type="match status" value="1"/>
</dbReference>
<feature type="domain" description="DNA topoisomerase IB N-terminal" evidence="8">
    <location>
        <begin position="43"/>
        <end position="91"/>
    </location>
</feature>
<dbReference type="AlphaFoldDB" id="A0A3B0C2I0"/>
<keyword evidence="6 9" id="KW-0413">Isomerase</keyword>
<evidence type="ECO:0000259" key="8">
    <source>
        <dbReference type="Pfam" id="PF21338"/>
    </source>
</evidence>
<reference evidence="9 10" key="1">
    <citation type="submission" date="2018-10" db="EMBL/GenBank/DDBJ databases">
        <title>Ulvibacterium marinum gen. nov., sp. nov., a novel marine bacterium of the family Flavobacteriaceae, isolated from a culture of the green alga Ulva prolifera.</title>
        <authorList>
            <person name="Zhang Z."/>
        </authorList>
    </citation>
    <scope>NUCLEOTIDE SEQUENCE [LARGE SCALE GENOMIC DNA]</scope>
    <source>
        <strain evidence="9 10">CCMM003</strain>
    </source>
</reference>
<dbReference type="EC" id="5.6.2.1" evidence="3"/>
<dbReference type="PROSITE" id="PS52038">
    <property type="entry name" value="TOPO_IB_2"/>
    <property type="match status" value="1"/>
</dbReference>
<dbReference type="OrthoDB" id="9778962at2"/>
<evidence type="ECO:0000259" key="7">
    <source>
        <dbReference type="Pfam" id="PF01028"/>
    </source>
</evidence>
<evidence type="ECO:0000256" key="6">
    <source>
        <dbReference type="ARBA" id="ARBA00023235"/>
    </source>
</evidence>
<dbReference type="EMBL" id="RBCJ01000004">
    <property type="protein sequence ID" value="RKN78704.1"/>
    <property type="molecule type" value="Genomic_DNA"/>
</dbReference>
<dbReference type="GO" id="GO:0006265">
    <property type="term" value="P:DNA topological change"/>
    <property type="evidence" value="ECO:0007669"/>
    <property type="project" value="InterPro"/>
</dbReference>
<organism evidence="9 10">
    <name type="scientific">Ulvibacterium marinum</name>
    <dbReference type="NCBI Taxonomy" id="2419782"/>
    <lineage>
        <taxon>Bacteria</taxon>
        <taxon>Pseudomonadati</taxon>
        <taxon>Bacteroidota</taxon>
        <taxon>Flavobacteriia</taxon>
        <taxon>Flavobacteriales</taxon>
        <taxon>Flavobacteriaceae</taxon>
        <taxon>Ulvibacterium</taxon>
    </lineage>
</organism>
<accession>A0A3B0C2I0</accession>
<evidence type="ECO:0000256" key="2">
    <source>
        <dbReference type="ARBA" id="ARBA00006645"/>
    </source>
</evidence>
<evidence type="ECO:0000256" key="1">
    <source>
        <dbReference type="ARBA" id="ARBA00000213"/>
    </source>
</evidence>
<evidence type="ECO:0000256" key="5">
    <source>
        <dbReference type="ARBA" id="ARBA00023125"/>
    </source>
</evidence>
<keyword evidence="4" id="KW-0799">Topoisomerase</keyword>
<name>A0A3B0C2I0_9FLAO</name>
<dbReference type="InterPro" id="IPR001631">
    <property type="entry name" value="TopoI"/>
</dbReference>
<dbReference type="Proteomes" id="UP000276603">
    <property type="component" value="Unassembled WGS sequence"/>
</dbReference>